<gene>
    <name evidence="6" type="ORF">BBD40_07745</name>
</gene>
<feature type="domain" description="ABC transporter" evidence="5">
    <location>
        <begin position="14"/>
        <end position="241"/>
    </location>
</feature>
<keyword evidence="3" id="KW-0547">Nucleotide-binding</keyword>
<dbReference type="Proteomes" id="UP000189059">
    <property type="component" value="Unassembled WGS sequence"/>
</dbReference>
<dbReference type="PROSITE" id="PS50893">
    <property type="entry name" value="ABC_TRANSPORTER_2"/>
    <property type="match status" value="1"/>
</dbReference>
<dbReference type="CDD" id="cd03268">
    <property type="entry name" value="ABC_BcrA_bacitracin_resist"/>
    <property type="match status" value="1"/>
</dbReference>
<dbReference type="Gene3D" id="3.40.50.300">
    <property type="entry name" value="P-loop containing nucleotide triphosphate hydrolases"/>
    <property type="match status" value="1"/>
</dbReference>
<dbReference type="GO" id="GO:0005524">
    <property type="term" value="F:ATP binding"/>
    <property type="evidence" value="ECO:0007669"/>
    <property type="project" value="UniProtKB-KW"/>
</dbReference>
<dbReference type="PANTHER" id="PTHR43335:SF4">
    <property type="entry name" value="ABC TRANSPORTER, ATP-BINDING PROTEIN"/>
    <property type="match status" value="1"/>
</dbReference>
<dbReference type="SMART" id="SM00382">
    <property type="entry name" value="AAA"/>
    <property type="match status" value="1"/>
</dbReference>
<dbReference type="Pfam" id="PF00005">
    <property type="entry name" value="ABC_tran"/>
    <property type="match status" value="1"/>
</dbReference>
<comment type="similarity">
    <text evidence="1">Belongs to the ABC transporter superfamily.</text>
</comment>
<reference evidence="6 7" key="1">
    <citation type="submission" date="2016-12" db="EMBL/GenBank/DDBJ databases">
        <title>Genome sequencing and description of Paenibacillus sp. nov. from high altitude lake in the Indian Trans- Himalayas.</title>
        <authorList>
            <person name="Kiran S."/>
            <person name="Swarnkar M.K."/>
            <person name="Rana A."/>
            <person name="Tewari R."/>
            <person name="Gulati A."/>
        </authorList>
    </citation>
    <scope>NUCLEOTIDE SEQUENCE [LARGE SCALE GENOMIC DNA]</scope>
    <source>
        <strain evidence="6 7">IHBB 9951</strain>
    </source>
</reference>
<evidence type="ECO:0000259" key="5">
    <source>
        <dbReference type="PROSITE" id="PS50893"/>
    </source>
</evidence>
<keyword evidence="7" id="KW-1185">Reference proteome</keyword>
<dbReference type="InterPro" id="IPR003439">
    <property type="entry name" value="ABC_transporter-like_ATP-bd"/>
</dbReference>
<evidence type="ECO:0000313" key="6">
    <source>
        <dbReference type="EMBL" id="OOC61754.1"/>
    </source>
</evidence>
<evidence type="ECO:0000313" key="7">
    <source>
        <dbReference type="Proteomes" id="UP000189059"/>
    </source>
</evidence>
<protein>
    <submittedName>
        <fullName evidence="6">Bacitracin ABC transporter ATP-binding protein</fullName>
    </submittedName>
</protein>
<evidence type="ECO:0000256" key="3">
    <source>
        <dbReference type="ARBA" id="ARBA00022741"/>
    </source>
</evidence>
<keyword evidence="4 6" id="KW-0067">ATP-binding</keyword>
<evidence type="ECO:0000256" key="2">
    <source>
        <dbReference type="ARBA" id="ARBA00022448"/>
    </source>
</evidence>
<comment type="caution">
    <text evidence="6">The sequence shown here is derived from an EMBL/GenBank/DDBJ whole genome shotgun (WGS) entry which is preliminary data.</text>
</comment>
<evidence type="ECO:0000256" key="1">
    <source>
        <dbReference type="ARBA" id="ARBA00005417"/>
    </source>
</evidence>
<dbReference type="SUPFAM" id="SSF52540">
    <property type="entry name" value="P-loop containing nucleoside triphosphate hydrolases"/>
    <property type="match status" value="1"/>
</dbReference>
<sequence length="312" mass="34676">MELISLIRTSFPIVETHNLSKTYGGSHSVNKVNLEVHAGQIFGFLGPNGAGKTTTLKMLLGLIKPTEGKIKVFGKDLEAHRPEILNQTGSLIESPSYYGHLTGYENLKVMQRLRSLPSKNIDHVLKIVRLENHKHKKADQYSLGMKQRLGIAMALLPFPKLLILDEPTNGLDPAGIGEIRELIKSLPREYGITILLSSHLLSEIEQIATSVGIINDGKLLFQGTMESLQSGNKTTISFKTADPARAEDLLLTQGYLPTIKAKQLMFNQLADEEVSRINRLLVEQGIPVTRIEEHNKNLEDIFLDLTGKERSL</sequence>
<accession>A0ABX3JYB9</accession>
<name>A0ABX3JYB9_9BACL</name>
<dbReference type="InterPro" id="IPR017871">
    <property type="entry name" value="ABC_transporter-like_CS"/>
</dbReference>
<dbReference type="InterPro" id="IPR003593">
    <property type="entry name" value="AAA+_ATPase"/>
</dbReference>
<keyword evidence="2" id="KW-0813">Transport</keyword>
<organism evidence="6 7">
    <name type="scientific">Paenibacillus ihbetae</name>
    <dbReference type="NCBI Taxonomy" id="1870820"/>
    <lineage>
        <taxon>Bacteria</taxon>
        <taxon>Bacillati</taxon>
        <taxon>Bacillota</taxon>
        <taxon>Bacilli</taxon>
        <taxon>Bacillales</taxon>
        <taxon>Paenibacillaceae</taxon>
        <taxon>Paenibacillus</taxon>
    </lineage>
</organism>
<dbReference type="PANTHER" id="PTHR43335">
    <property type="entry name" value="ABC TRANSPORTER, ATP-BINDING PROTEIN"/>
    <property type="match status" value="1"/>
</dbReference>
<evidence type="ECO:0000256" key="4">
    <source>
        <dbReference type="ARBA" id="ARBA00022840"/>
    </source>
</evidence>
<proteinExistence type="inferred from homology"/>
<dbReference type="InterPro" id="IPR027417">
    <property type="entry name" value="P-loop_NTPase"/>
</dbReference>
<dbReference type="EMBL" id="MRVI01000001">
    <property type="protein sequence ID" value="OOC61754.1"/>
    <property type="molecule type" value="Genomic_DNA"/>
</dbReference>
<dbReference type="PROSITE" id="PS00211">
    <property type="entry name" value="ABC_TRANSPORTER_1"/>
    <property type="match status" value="1"/>
</dbReference>